<dbReference type="Pfam" id="PF09830">
    <property type="entry name" value="ATP_transf"/>
    <property type="match status" value="1"/>
</dbReference>
<dbReference type="PIRSF" id="PIRSF000846">
    <property type="entry name" value="ATP_adenylyltr"/>
    <property type="match status" value="1"/>
</dbReference>
<dbReference type="RefSeq" id="WP_023932605.1">
    <property type="nucleotide sequence ID" value="NZ_DF196819.1"/>
</dbReference>
<dbReference type="GO" id="GO:0003877">
    <property type="term" value="F:ATP:ADP adenylyltransferase activity"/>
    <property type="evidence" value="ECO:0007669"/>
    <property type="project" value="InterPro"/>
</dbReference>
<dbReference type="Gene3D" id="3.30.428.70">
    <property type="match status" value="1"/>
</dbReference>
<dbReference type="GO" id="GO:0005524">
    <property type="term" value="F:ATP binding"/>
    <property type="evidence" value="ECO:0007669"/>
    <property type="project" value="InterPro"/>
</dbReference>
<dbReference type="InterPro" id="IPR043171">
    <property type="entry name" value="Ap4A_phos1/2-like"/>
</dbReference>
<gene>
    <name evidence="4" type="ORF">PLEI_1705</name>
</gene>
<sequence>MLWDIGNKKSVQGVITGELLPLTNNDIVVNQNGIDFIVNIETDNMKIKHSPSVAMHDPFLSPYSPTVFINDIGLNHVCILNKFPIVVPHLLICAKDYIPQTSPLILSDFKAWVEGISDSGVLGFFNSGAIAGSSQMHRHMQLIRTSLPLESAILNGQLPFKHELLLLDDLNPEHLYQQYLAVMDKMQLYTSSAINGLTECLPYNILLTNRWMLIIPRTTNEVGTVKGHGVNFIGRFLVSSHEQLQWLTNYGFMHFLTDCGVVNC</sequence>
<proteinExistence type="predicted"/>
<evidence type="ECO:0000259" key="2">
    <source>
        <dbReference type="Pfam" id="PF09830"/>
    </source>
</evidence>
<dbReference type="PANTHER" id="PTHR38420:SF1">
    <property type="entry name" value="PUTATIVE (AFU_ORTHOLOGUE AFUA_5G14690)-RELATED"/>
    <property type="match status" value="1"/>
</dbReference>
<dbReference type="AlphaFoldDB" id="A0A0U1P666"/>
<evidence type="ECO:0000313" key="4">
    <source>
        <dbReference type="EMBL" id="GAD30050.1"/>
    </source>
</evidence>
<dbReference type="InterPro" id="IPR045759">
    <property type="entry name" value="Ap4A_phos1/2_N"/>
</dbReference>
<dbReference type="eggNOG" id="COG4360">
    <property type="taxonomic scope" value="Bacteria"/>
</dbReference>
<name>A0A0U1P666_PHOLE</name>
<dbReference type="Pfam" id="PF19327">
    <property type="entry name" value="Ap4A_phos_N"/>
    <property type="match status" value="1"/>
</dbReference>
<feature type="domain" description="ATP adenylyltransferase C-terminal" evidence="2">
    <location>
        <begin position="157"/>
        <end position="261"/>
    </location>
</feature>
<dbReference type="InterPro" id="IPR009163">
    <property type="entry name" value="Ap4A_phos1/2"/>
</dbReference>
<feature type="active site" description="Nucleophile" evidence="1">
    <location>
        <position position="139"/>
    </location>
</feature>
<organism evidence="4 5">
    <name type="scientific">Photobacterium leiognathi lrivu.4.1</name>
    <dbReference type="NCBI Taxonomy" id="1248232"/>
    <lineage>
        <taxon>Bacteria</taxon>
        <taxon>Pseudomonadati</taxon>
        <taxon>Pseudomonadota</taxon>
        <taxon>Gammaproteobacteria</taxon>
        <taxon>Vibrionales</taxon>
        <taxon>Vibrionaceae</taxon>
        <taxon>Photobacterium</taxon>
    </lineage>
</organism>
<evidence type="ECO:0000313" key="5">
    <source>
        <dbReference type="Proteomes" id="UP000030675"/>
    </source>
</evidence>
<evidence type="ECO:0000259" key="3">
    <source>
        <dbReference type="Pfam" id="PF19327"/>
    </source>
</evidence>
<protein>
    <submittedName>
        <fullName evidence="4">Uncharacterized protein</fullName>
    </submittedName>
</protein>
<dbReference type="HOGENOM" id="CLU_049915_3_0_6"/>
<dbReference type="Proteomes" id="UP000030675">
    <property type="component" value="Unassembled WGS sequence"/>
</dbReference>
<dbReference type="InterPro" id="IPR036265">
    <property type="entry name" value="HIT-like_sf"/>
</dbReference>
<dbReference type="EMBL" id="DF196819">
    <property type="protein sequence ID" value="GAD30050.1"/>
    <property type="molecule type" value="Genomic_DNA"/>
</dbReference>
<dbReference type="InterPro" id="IPR019200">
    <property type="entry name" value="ATP_adenylylTrfase_C"/>
</dbReference>
<dbReference type="SUPFAM" id="SSF54197">
    <property type="entry name" value="HIT-like"/>
    <property type="match status" value="1"/>
</dbReference>
<dbReference type="GO" id="GO:0009117">
    <property type="term" value="P:nucleotide metabolic process"/>
    <property type="evidence" value="ECO:0007669"/>
    <property type="project" value="InterPro"/>
</dbReference>
<dbReference type="PANTHER" id="PTHR38420">
    <property type="entry name" value="AP-4-A PHOSPHORYLASE II"/>
    <property type="match status" value="1"/>
</dbReference>
<accession>A0A0U1P666</accession>
<feature type="domain" description="Ap4A phosphorylase 1/2 N-terminal" evidence="3">
    <location>
        <begin position="2"/>
        <end position="148"/>
    </location>
</feature>
<evidence type="ECO:0000256" key="1">
    <source>
        <dbReference type="PIRSR" id="PIRSR000846-1"/>
    </source>
</evidence>
<reference evidence="5" key="1">
    <citation type="submission" date="2012-12" db="EMBL/GenBank/DDBJ databases">
        <title>Genome Sequence of Photobacterium leiognathi lrivu.4.1.</title>
        <authorList>
            <person name="Urbanczyk H."/>
            <person name="Ogura Y."/>
            <person name="Hayashi T."/>
            <person name="Dunlap P.V."/>
        </authorList>
    </citation>
    <scope>NUCLEOTIDE SEQUENCE [LARGE SCALE GENOMIC DNA]</scope>
    <source>
        <strain evidence="5">lrivu.4.1</strain>
    </source>
</reference>